<organism evidence="15 16">
    <name type="scientific">Vulcanimicrobium alpinum</name>
    <dbReference type="NCBI Taxonomy" id="3016050"/>
    <lineage>
        <taxon>Bacteria</taxon>
        <taxon>Bacillati</taxon>
        <taxon>Vulcanimicrobiota</taxon>
        <taxon>Vulcanimicrobiia</taxon>
        <taxon>Vulcanimicrobiales</taxon>
        <taxon>Vulcanimicrobiaceae</taxon>
        <taxon>Vulcanimicrobium</taxon>
    </lineage>
</organism>
<dbReference type="GO" id="GO:0003908">
    <property type="term" value="F:methylated-DNA-[protein]-cysteine S-methyltransferase activity"/>
    <property type="evidence" value="ECO:0007669"/>
    <property type="project" value="UniProtKB-EC"/>
</dbReference>
<evidence type="ECO:0000313" key="16">
    <source>
        <dbReference type="Proteomes" id="UP001317532"/>
    </source>
</evidence>
<evidence type="ECO:0000256" key="9">
    <source>
        <dbReference type="ARBA" id="ARBA00023159"/>
    </source>
</evidence>
<dbReference type="SUPFAM" id="SSF57884">
    <property type="entry name" value="Ada DNA repair protein, N-terminal domain (N-Ada 10)"/>
    <property type="match status" value="1"/>
</dbReference>
<dbReference type="SMART" id="SM00342">
    <property type="entry name" value="HTH_ARAC"/>
    <property type="match status" value="1"/>
</dbReference>
<dbReference type="AlphaFoldDB" id="A0AAN2CB50"/>
<dbReference type="Pfam" id="PF01035">
    <property type="entry name" value="DNA_binding_1"/>
    <property type="match status" value="1"/>
</dbReference>
<comment type="similarity">
    <text evidence="3">Belongs to the MGMT family.</text>
</comment>
<dbReference type="GO" id="GO:0032259">
    <property type="term" value="P:methylation"/>
    <property type="evidence" value="ECO:0007669"/>
    <property type="project" value="UniProtKB-KW"/>
</dbReference>
<dbReference type="CDD" id="cd06445">
    <property type="entry name" value="ATase"/>
    <property type="match status" value="1"/>
</dbReference>
<feature type="domain" description="HTH araC/xylS-type" evidence="14">
    <location>
        <begin position="92"/>
        <end position="139"/>
    </location>
</feature>
<evidence type="ECO:0000256" key="1">
    <source>
        <dbReference type="ARBA" id="ARBA00001286"/>
    </source>
</evidence>
<dbReference type="InterPro" id="IPR018060">
    <property type="entry name" value="HTH_AraC"/>
</dbReference>
<evidence type="ECO:0000256" key="13">
    <source>
        <dbReference type="SAM" id="MobiDB-lite"/>
    </source>
</evidence>
<evidence type="ECO:0000256" key="10">
    <source>
        <dbReference type="ARBA" id="ARBA00023163"/>
    </source>
</evidence>
<evidence type="ECO:0000256" key="6">
    <source>
        <dbReference type="ARBA" id="ARBA00022679"/>
    </source>
</evidence>
<accession>A0AAN2CB50</accession>
<feature type="region of interest" description="Disordered" evidence="13">
    <location>
        <begin position="356"/>
        <end position="386"/>
    </location>
</feature>
<dbReference type="FunFam" id="1.10.10.10:FF:000214">
    <property type="entry name" value="Methylated-DNA--protein-cysteine methyltransferase"/>
    <property type="match status" value="1"/>
</dbReference>
<dbReference type="Gene3D" id="3.30.160.70">
    <property type="entry name" value="Methylated DNA-protein cysteine methyltransferase domain"/>
    <property type="match status" value="1"/>
</dbReference>
<dbReference type="InterPro" id="IPR036631">
    <property type="entry name" value="MGMT_N_sf"/>
</dbReference>
<keyword evidence="5" id="KW-0489">Methyltransferase</keyword>
<evidence type="ECO:0000256" key="3">
    <source>
        <dbReference type="ARBA" id="ARBA00008711"/>
    </source>
</evidence>
<dbReference type="GO" id="GO:0006281">
    <property type="term" value="P:DNA repair"/>
    <property type="evidence" value="ECO:0007669"/>
    <property type="project" value="UniProtKB-KW"/>
</dbReference>
<dbReference type="PROSITE" id="PS00374">
    <property type="entry name" value="MGMT"/>
    <property type="match status" value="1"/>
</dbReference>
<evidence type="ECO:0000256" key="8">
    <source>
        <dbReference type="ARBA" id="ARBA00023015"/>
    </source>
</evidence>
<dbReference type="PROSITE" id="PS01124">
    <property type="entry name" value="HTH_ARAC_FAMILY_2"/>
    <property type="match status" value="1"/>
</dbReference>
<evidence type="ECO:0000313" key="15">
    <source>
        <dbReference type="EMBL" id="BDE08295.1"/>
    </source>
</evidence>
<dbReference type="SUPFAM" id="SSF46767">
    <property type="entry name" value="Methylated DNA-protein cysteine methyltransferase, C-terminal domain"/>
    <property type="match status" value="1"/>
</dbReference>
<dbReference type="GO" id="GO:0043565">
    <property type="term" value="F:sequence-specific DNA binding"/>
    <property type="evidence" value="ECO:0007669"/>
    <property type="project" value="InterPro"/>
</dbReference>
<evidence type="ECO:0000256" key="4">
    <source>
        <dbReference type="ARBA" id="ARBA00011918"/>
    </source>
</evidence>
<keyword evidence="7" id="KW-0227">DNA damage</keyword>
<name>A0AAN2CB50_UNVUL</name>
<dbReference type="NCBIfam" id="NF011964">
    <property type="entry name" value="PRK15435.1"/>
    <property type="match status" value="1"/>
</dbReference>
<comment type="catalytic activity">
    <reaction evidence="12">
        <text>a 6-O-methyl-2'-deoxyguanosine in DNA + L-cysteinyl-[protein] = S-methyl-L-cysteinyl-[protein] + a 2'-deoxyguanosine in DNA</text>
        <dbReference type="Rhea" id="RHEA:24000"/>
        <dbReference type="Rhea" id="RHEA-COMP:10131"/>
        <dbReference type="Rhea" id="RHEA-COMP:10132"/>
        <dbReference type="Rhea" id="RHEA-COMP:11367"/>
        <dbReference type="Rhea" id="RHEA-COMP:11368"/>
        <dbReference type="ChEBI" id="CHEBI:29950"/>
        <dbReference type="ChEBI" id="CHEBI:82612"/>
        <dbReference type="ChEBI" id="CHEBI:85445"/>
        <dbReference type="ChEBI" id="CHEBI:85448"/>
        <dbReference type="EC" id="2.1.1.63"/>
    </reaction>
</comment>
<feature type="compositionally biased region" description="Basic and acidic residues" evidence="13">
    <location>
        <begin position="375"/>
        <end position="386"/>
    </location>
</feature>
<dbReference type="NCBIfam" id="TIGR00589">
    <property type="entry name" value="ogt"/>
    <property type="match status" value="1"/>
</dbReference>
<dbReference type="GO" id="GO:0003700">
    <property type="term" value="F:DNA-binding transcription factor activity"/>
    <property type="evidence" value="ECO:0007669"/>
    <property type="project" value="InterPro"/>
</dbReference>
<dbReference type="InterPro" id="IPR009057">
    <property type="entry name" value="Homeodomain-like_sf"/>
</dbReference>
<dbReference type="Pfam" id="PF02805">
    <property type="entry name" value="Ada_Zn_binding"/>
    <property type="match status" value="1"/>
</dbReference>
<keyword evidence="11" id="KW-0234">DNA repair</keyword>
<dbReference type="InterPro" id="IPR001497">
    <property type="entry name" value="MethylDNA_cys_MeTrfase_AS"/>
</dbReference>
<dbReference type="SUPFAM" id="SSF53155">
    <property type="entry name" value="Methylated DNA-protein cysteine methyltransferase domain"/>
    <property type="match status" value="1"/>
</dbReference>
<keyword evidence="9" id="KW-0010">Activator</keyword>
<dbReference type="InterPro" id="IPR036388">
    <property type="entry name" value="WH-like_DNA-bd_sf"/>
</dbReference>
<proteinExistence type="inferred from homology"/>
<dbReference type="InterPro" id="IPR036217">
    <property type="entry name" value="MethylDNA_cys_MeTrfase_DNAb"/>
</dbReference>
<dbReference type="KEGG" id="vab:WPS_35710"/>
<dbReference type="EC" id="2.1.1.63" evidence="4"/>
<dbReference type="InterPro" id="IPR004026">
    <property type="entry name" value="Ada_DNA_repair_Zn-bd"/>
</dbReference>
<dbReference type="Gene3D" id="3.40.10.10">
    <property type="entry name" value="DNA Methylphosphotriester Repair Domain"/>
    <property type="match status" value="1"/>
</dbReference>
<gene>
    <name evidence="15" type="primary">ada</name>
    <name evidence="15" type="ORF">WPS_35710</name>
</gene>
<evidence type="ECO:0000256" key="7">
    <source>
        <dbReference type="ARBA" id="ARBA00022763"/>
    </source>
</evidence>
<protein>
    <recommendedName>
        <fullName evidence="4">methylated-DNA--[protein]-cysteine S-methyltransferase</fullName>
        <ecNumber evidence="4">2.1.1.63</ecNumber>
    </recommendedName>
</protein>
<keyword evidence="10" id="KW-0804">Transcription</keyword>
<dbReference type="Pfam" id="PF12833">
    <property type="entry name" value="HTH_18"/>
    <property type="match status" value="1"/>
</dbReference>
<dbReference type="Gene3D" id="1.10.10.10">
    <property type="entry name" value="Winged helix-like DNA-binding domain superfamily/Winged helix DNA-binding domain"/>
    <property type="match status" value="1"/>
</dbReference>
<comment type="cofactor">
    <cofactor evidence="2">
        <name>Zn(2+)</name>
        <dbReference type="ChEBI" id="CHEBI:29105"/>
    </cofactor>
</comment>
<evidence type="ECO:0000256" key="11">
    <source>
        <dbReference type="ARBA" id="ARBA00023204"/>
    </source>
</evidence>
<evidence type="ECO:0000259" key="14">
    <source>
        <dbReference type="PROSITE" id="PS01124"/>
    </source>
</evidence>
<sequence length="386" mass="41479">MRCAERYGNTIMETIDDARWEQIEARRRDDTFRFGVRSTGIYCRSGCPSRTPVRRNVVAFPDAPEARAAGFRACKRCAPDDGAPDAEAVRTIERAAALLSSDDPPSLGDAARAVGLSRFHFQRLFRRITGVTPGEFARALRAERLRERLRAGARVSDAIYDAGFGSPSRVYGEGVLGMTPGSVRSGGRGEQIAYAIAPSSLGRVLVATSARGVCAIELGDDDDALVAELAASFPNAERTRDDGALAATLAQVVALVDDPAVPVDLTLDVRGTAFQRRVWNALRGLAPGEPATYGAIARAIGNPHAAQAVGAACAANRLAVAIPCHRVVREDGDAAGYRWGVARKRELLRREADARAERARRANVRSSTDEIDALSSDRPERRATRA</sequence>
<dbReference type="InterPro" id="IPR014048">
    <property type="entry name" value="MethylDNA_cys_MeTrfase_DNA-bd"/>
</dbReference>
<dbReference type="PANTHER" id="PTHR10815:SF14">
    <property type="entry name" value="BIFUNCTIONAL TRANSCRIPTIONAL ACTIVATOR_DNA REPAIR ENZYME ADA"/>
    <property type="match status" value="1"/>
</dbReference>
<dbReference type="SUPFAM" id="SSF46689">
    <property type="entry name" value="Homeodomain-like"/>
    <property type="match status" value="1"/>
</dbReference>
<reference evidence="15 16" key="1">
    <citation type="journal article" date="2022" name="ISME Commun">
        <title>Vulcanimicrobium alpinus gen. nov. sp. nov., the first cultivated representative of the candidate phylum 'Eremiobacterota', is a metabolically versatile aerobic anoxygenic phototroph.</title>
        <authorList>
            <person name="Yabe S."/>
            <person name="Muto K."/>
            <person name="Abe K."/>
            <person name="Yokota A."/>
            <person name="Staudigel H."/>
            <person name="Tebo B.M."/>
        </authorList>
    </citation>
    <scope>NUCLEOTIDE SEQUENCE [LARGE SCALE GENOMIC DNA]</scope>
    <source>
        <strain evidence="15 16">WC8-2</strain>
    </source>
</reference>
<keyword evidence="6" id="KW-0808">Transferase</keyword>
<dbReference type="Proteomes" id="UP001317532">
    <property type="component" value="Chromosome"/>
</dbReference>
<keyword evidence="16" id="KW-1185">Reference proteome</keyword>
<keyword evidence="8" id="KW-0805">Transcription regulation</keyword>
<dbReference type="EMBL" id="AP025523">
    <property type="protein sequence ID" value="BDE08295.1"/>
    <property type="molecule type" value="Genomic_DNA"/>
</dbReference>
<comment type="catalytic activity">
    <reaction evidence="1">
        <text>a 4-O-methyl-thymidine in DNA + L-cysteinyl-[protein] = a thymidine in DNA + S-methyl-L-cysteinyl-[protein]</text>
        <dbReference type="Rhea" id="RHEA:53428"/>
        <dbReference type="Rhea" id="RHEA-COMP:10131"/>
        <dbReference type="Rhea" id="RHEA-COMP:10132"/>
        <dbReference type="Rhea" id="RHEA-COMP:13555"/>
        <dbReference type="Rhea" id="RHEA-COMP:13556"/>
        <dbReference type="ChEBI" id="CHEBI:29950"/>
        <dbReference type="ChEBI" id="CHEBI:82612"/>
        <dbReference type="ChEBI" id="CHEBI:137386"/>
        <dbReference type="ChEBI" id="CHEBI:137387"/>
        <dbReference type="EC" id="2.1.1.63"/>
    </reaction>
</comment>
<dbReference type="PANTHER" id="PTHR10815">
    <property type="entry name" value="METHYLATED-DNA--PROTEIN-CYSTEINE METHYLTRANSFERASE"/>
    <property type="match status" value="1"/>
</dbReference>
<evidence type="ECO:0000256" key="12">
    <source>
        <dbReference type="ARBA" id="ARBA00049348"/>
    </source>
</evidence>
<evidence type="ECO:0000256" key="2">
    <source>
        <dbReference type="ARBA" id="ARBA00001947"/>
    </source>
</evidence>
<dbReference type="GO" id="GO:0008270">
    <property type="term" value="F:zinc ion binding"/>
    <property type="evidence" value="ECO:0007669"/>
    <property type="project" value="InterPro"/>
</dbReference>
<dbReference type="InterPro" id="IPR035451">
    <property type="entry name" value="Ada-like_dom_sf"/>
</dbReference>
<evidence type="ECO:0000256" key="5">
    <source>
        <dbReference type="ARBA" id="ARBA00022603"/>
    </source>
</evidence>
<dbReference type="Gene3D" id="1.10.10.60">
    <property type="entry name" value="Homeodomain-like"/>
    <property type="match status" value="1"/>
</dbReference>